<feature type="transmembrane region" description="Helical" evidence="7">
    <location>
        <begin position="153"/>
        <end position="179"/>
    </location>
</feature>
<keyword evidence="3" id="KW-1003">Cell membrane</keyword>
<evidence type="ECO:0000256" key="6">
    <source>
        <dbReference type="ARBA" id="ARBA00023136"/>
    </source>
</evidence>
<feature type="transmembrane region" description="Helical" evidence="7">
    <location>
        <begin position="87"/>
        <end position="110"/>
    </location>
</feature>
<proteinExistence type="inferred from homology"/>
<dbReference type="PANTHER" id="PTHR30250:SF10">
    <property type="entry name" value="LIPOPOLYSACCHARIDE BIOSYNTHESIS PROTEIN WZXC"/>
    <property type="match status" value="1"/>
</dbReference>
<feature type="transmembrane region" description="Helical" evidence="7">
    <location>
        <begin position="398"/>
        <end position="419"/>
    </location>
</feature>
<evidence type="ECO:0000313" key="9">
    <source>
        <dbReference type="Proteomes" id="UP000664617"/>
    </source>
</evidence>
<comment type="subcellular location">
    <subcellularLocation>
        <location evidence="1">Cell membrane</location>
        <topology evidence="1">Multi-pass membrane protein</topology>
    </subcellularLocation>
</comment>
<evidence type="ECO:0000256" key="5">
    <source>
        <dbReference type="ARBA" id="ARBA00022989"/>
    </source>
</evidence>
<name>A0ABS3ID12_9MICO</name>
<sequence length="511" mass="54720">MSTVVRSSDGLGGRAARGGVIAISGQLARSMVNAGAIIVLARLLDPSAFGYVAMVVAVTGFGEVLREVGLSKAAVQAARLTTGQRDNLFWMSTGMGVLLSVAIFVAAPLVASFYEQPVLEEITRWIAVTFVLNGLGAQARASIQRDLRFATNAVIDIAGPALGLCVAVAMALHGASYWALVGQQLTIAVVVNVGLLLVAGWVPGFPRRGERMRELVGYGANLLGAQSLWYVSSNIDTILVGSRLGPAAAGMYNRVFQLMKLPITQLNNPAMRVALPVLSRLQEDKQRYREFLVRGQSVLLHLVIPVLALAGALAGPVIEIVLGPAWIPAVSTFTVLALAGLFQAAGFVANWIFMSTGRTRAQLQFALVTRPLMIVAVIVGSAWGMVGIAVGYAVSMIVFWPLSLWWAGRVSGIGVAVLFGNALRAIIGHLVPAVVAAAVVRLIAPASPLHALGIGILVMFLGLLLEVLCWRKLRIDLRNVLRVRHLLRRRPGRREARDWVRKTNSRGRYAE</sequence>
<protein>
    <submittedName>
        <fullName evidence="8">Lipopolysaccharide biosynthesis protein</fullName>
    </submittedName>
</protein>
<reference evidence="9" key="1">
    <citation type="submission" date="2023-07" db="EMBL/GenBank/DDBJ databases">
        <title>Myceligenerans salitolerans sp. nov., a halotolerant actinomycete isolated from a salt lake in Xinjiang, China.</title>
        <authorList>
            <person name="Guan T."/>
        </authorList>
    </citation>
    <scope>NUCLEOTIDE SEQUENCE [LARGE SCALE GENOMIC DNA]</scope>
    <source>
        <strain evidence="9">XHU 5031</strain>
    </source>
</reference>
<evidence type="ECO:0000256" key="1">
    <source>
        <dbReference type="ARBA" id="ARBA00004651"/>
    </source>
</evidence>
<dbReference type="CDD" id="cd13127">
    <property type="entry name" value="MATE_tuaB_like"/>
    <property type="match status" value="1"/>
</dbReference>
<dbReference type="EMBL" id="JAFMPK010000048">
    <property type="protein sequence ID" value="MBO0610924.1"/>
    <property type="molecule type" value="Genomic_DNA"/>
</dbReference>
<feature type="transmembrane region" description="Helical" evidence="7">
    <location>
        <begin position="298"/>
        <end position="318"/>
    </location>
</feature>
<comment type="caution">
    <text evidence="8">The sequence shown here is derived from an EMBL/GenBank/DDBJ whole genome shotgun (WGS) entry which is preliminary data.</text>
</comment>
<feature type="transmembrane region" description="Helical" evidence="7">
    <location>
        <begin position="185"/>
        <end position="205"/>
    </location>
</feature>
<accession>A0ABS3ID12</accession>
<feature type="transmembrane region" description="Helical" evidence="7">
    <location>
        <begin position="450"/>
        <end position="470"/>
    </location>
</feature>
<feature type="transmembrane region" description="Helical" evidence="7">
    <location>
        <begin position="372"/>
        <end position="392"/>
    </location>
</feature>
<keyword evidence="6 7" id="KW-0472">Membrane</keyword>
<dbReference type="RefSeq" id="WP_207276894.1">
    <property type="nucleotide sequence ID" value="NZ_JAFMPK010000048.1"/>
</dbReference>
<evidence type="ECO:0000256" key="3">
    <source>
        <dbReference type="ARBA" id="ARBA00022475"/>
    </source>
</evidence>
<keyword evidence="5 7" id="KW-1133">Transmembrane helix</keyword>
<dbReference type="Proteomes" id="UP000664617">
    <property type="component" value="Unassembled WGS sequence"/>
</dbReference>
<gene>
    <name evidence="8" type="ORF">J0911_18015</name>
</gene>
<evidence type="ECO:0000256" key="2">
    <source>
        <dbReference type="ARBA" id="ARBA00007430"/>
    </source>
</evidence>
<feature type="transmembrane region" description="Helical" evidence="7">
    <location>
        <begin position="122"/>
        <end position="141"/>
    </location>
</feature>
<dbReference type="PANTHER" id="PTHR30250">
    <property type="entry name" value="PST FAMILY PREDICTED COLANIC ACID TRANSPORTER"/>
    <property type="match status" value="1"/>
</dbReference>
<keyword evidence="4 7" id="KW-0812">Transmembrane</keyword>
<feature type="transmembrane region" description="Helical" evidence="7">
    <location>
        <begin position="426"/>
        <end position="444"/>
    </location>
</feature>
<comment type="similarity">
    <text evidence="2">Belongs to the polysaccharide synthase family.</text>
</comment>
<dbReference type="InterPro" id="IPR050833">
    <property type="entry name" value="Poly_Biosynth_Transport"/>
</dbReference>
<dbReference type="Pfam" id="PF13440">
    <property type="entry name" value="Polysacc_synt_3"/>
    <property type="match status" value="1"/>
</dbReference>
<evidence type="ECO:0000313" key="8">
    <source>
        <dbReference type="EMBL" id="MBO0610924.1"/>
    </source>
</evidence>
<keyword evidence="9" id="KW-1185">Reference proteome</keyword>
<evidence type="ECO:0000256" key="7">
    <source>
        <dbReference type="SAM" id="Phobius"/>
    </source>
</evidence>
<organism evidence="8 9">
    <name type="scientific">Myceligenerans salitolerans</name>
    <dbReference type="NCBI Taxonomy" id="1230528"/>
    <lineage>
        <taxon>Bacteria</taxon>
        <taxon>Bacillati</taxon>
        <taxon>Actinomycetota</taxon>
        <taxon>Actinomycetes</taxon>
        <taxon>Micrococcales</taxon>
        <taxon>Promicromonosporaceae</taxon>
        <taxon>Myceligenerans</taxon>
    </lineage>
</organism>
<evidence type="ECO:0000256" key="4">
    <source>
        <dbReference type="ARBA" id="ARBA00022692"/>
    </source>
</evidence>
<feature type="transmembrane region" description="Helical" evidence="7">
    <location>
        <begin position="330"/>
        <end position="352"/>
    </location>
</feature>